<dbReference type="GO" id="GO:0016757">
    <property type="term" value="F:glycosyltransferase activity"/>
    <property type="evidence" value="ECO:0007669"/>
    <property type="project" value="UniProtKB-KW"/>
</dbReference>
<dbReference type="Pfam" id="PF00905">
    <property type="entry name" value="Transpeptidase"/>
    <property type="match status" value="1"/>
</dbReference>
<dbReference type="GO" id="GO:0008360">
    <property type="term" value="P:regulation of cell shape"/>
    <property type="evidence" value="ECO:0007669"/>
    <property type="project" value="UniProtKB-KW"/>
</dbReference>
<comment type="subcellular location">
    <subcellularLocation>
        <location evidence="1">Membrane</location>
        <topology evidence="1">Multi-pass membrane protein</topology>
    </subcellularLocation>
</comment>
<gene>
    <name evidence="9" type="ORF">UO65_4742</name>
</gene>
<keyword evidence="4 7" id="KW-1133">Transmembrane helix</keyword>
<dbReference type="Gene3D" id="3.40.710.10">
    <property type="entry name" value="DD-peptidase/beta-lactamase superfamily"/>
    <property type="match status" value="1"/>
</dbReference>
<accession>W7IT67</accession>
<feature type="transmembrane region" description="Helical" evidence="7">
    <location>
        <begin position="556"/>
        <end position="574"/>
    </location>
</feature>
<feature type="transmembrane region" description="Helical" evidence="7">
    <location>
        <begin position="67"/>
        <end position="85"/>
    </location>
</feature>
<name>W7IT67_9PSEU</name>
<keyword evidence="9" id="KW-0131">Cell cycle</keyword>
<feature type="transmembrane region" description="Helical" evidence="7">
    <location>
        <begin position="91"/>
        <end position="109"/>
    </location>
</feature>
<dbReference type="GO" id="GO:0005886">
    <property type="term" value="C:plasma membrane"/>
    <property type="evidence" value="ECO:0007669"/>
    <property type="project" value="TreeGrafter"/>
</dbReference>
<feature type="region of interest" description="Disordered" evidence="6">
    <location>
        <begin position="724"/>
        <end position="743"/>
    </location>
</feature>
<dbReference type="eggNOG" id="COG0772">
    <property type="taxonomic scope" value="Bacteria"/>
</dbReference>
<dbReference type="EC" id="2.4.1.129" evidence="9"/>
<evidence type="ECO:0000256" key="3">
    <source>
        <dbReference type="ARBA" id="ARBA00022960"/>
    </source>
</evidence>
<dbReference type="GO" id="GO:0008658">
    <property type="term" value="F:penicillin binding"/>
    <property type="evidence" value="ECO:0007669"/>
    <property type="project" value="InterPro"/>
</dbReference>
<dbReference type="STRING" id="909613.UO65_4742"/>
<dbReference type="RefSeq" id="WP_035286273.1">
    <property type="nucleotide sequence ID" value="NZ_AYXG01000182.1"/>
</dbReference>
<feature type="transmembrane region" description="Helical" evidence="7">
    <location>
        <begin position="361"/>
        <end position="382"/>
    </location>
</feature>
<dbReference type="EMBL" id="AYXG01000182">
    <property type="protein sequence ID" value="EWC59962.1"/>
    <property type="molecule type" value="Genomic_DNA"/>
</dbReference>
<feature type="transmembrane region" description="Helical" evidence="7">
    <location>
        <begin position="15"/>
        <end position="36"/>
    </location>
</feature>
<feature type="transmembrane region" description="Helical" evidence="7">
    <location>
        <begin position="616"/>
        <end position="637"/>
    </location>
</feature>
<comment type="caution">
    <text evidence="9">The sequence shown here is derived from an EMBL/GenBank/DDBJ whole genome shotgun (WGS) entry which is preliminary data.</text>
</comment>
<evidence type="ECO:0000256" key="7">
    <source>
        <dbReference type="SAM" id="Phobius"/>
    </source>
</evidence>
<dbReference type="OrthoDB" id="3350718at2"/>
<evidence type="ECO:0000256" key="4">
    <source>
        <dbReference type="ARBA" id="ARBA00022989"/>
    </source>
</evidence>
<dbReference type="PANTHER" id="PTHR30627:SF24">
    <property type="entry name" value="PENICILLIN-BINDING PROTEIN 4B"/>
    <property type="match status" value="1"/>
</dbReference>
<keyword evidence="9" id="KW-0132">Cell division</keyword>
<evidence type="ECO:0000256" key="6">
    <source>
        <dbReference type="SAM" id="MobiDB-lite"/>
    </source>
</evidence>
<dbReference type="InterPro" id="IPR012338">
    <property type="entry name" value="Beta-lactam/transpept-like"/>
</dbReference>
<dbReference type="Pfam" id="PF01098">
    <property type="entry name" value="FTSW_RODA_SPOVE"/>
    <property type="match status" value="1"/>
</dbReference>
<organism evidence="9 10">
    <name type="scientific">Actinokineospora spheciospongiae</name>
    <dbReference type="NCBI Taxonomy" id="909613"/>
    <lineage>
        <taxon>Bacteria</taxon>
        <taxon>Bacillati</taxon>
        <taxon>Actinomycetota</taxon>
        <taxon>Actinomycetes</taxon>
        <taxon>Pseudonocardiales</taxon>
        <taxon>Pseudonocardiaceae</taxon>
        <taxon>Actinokineospora</taxon>
    </lineage>
</organism>
<feature type="transmembrane region" description="Helical" evidence="7">
    <location>
        <begin position="209"/>
        <end position="232"/>
    </location>
</feature>
<dbReference type="AlphaFoldDB" id="W7IT67"/>
<feature type="transmembrane region" description="Helical" evidence="7">
    <location>
        <begin position="121"/>
        <end position="148"/>
    </location>
</feature>
<evidence type="ECO:0000259" key="8">
    <source>
        <dbReference type="Pfam" id="PF00905"/>
    </source>
</evidence>
<keyword evidence="5 7" id="KW-0472">Membrane</keyword>
<feature type="transmembrane region" description="Helical" evidence="7">
    <location>
        <begin position="252"/>
        <end position="269"/>
    </location>
</feature>
<keyword evidence="9" id="KW-0808">Transferase</keyword>
<keyword evidence="9" id="KW-0328">Glycosyltransferase</keyword>
<keyword evidence="2 7" id="KW-0812">Transmembrane</keyword>
<feature type="transmembrane region" description="Helical" evidence="7">
    <location>
        <begin position="476"/>
        <end position="495"/>
    </location>
</feature>
<dbReference type="PANTHER" id="PTHR30627">
    <property type="entry name" value="PEPTIDOGLYCAN D,D-TRANSPEPTIDASE"/>
    <property type="match status" value="1"/>
</dbReference>
<evidence type="ECO:0000313" key="9">
    <source>
        <dbReference type="EMBL" id="EWC59962.1"/>
    </source>
</evidence>
<dbReference type="Proteomes" id="UP000019277">
    <property type="component" value="Unassembled WGS sequence"/>
</dbReference>
<evidence type="ECO:0000256" key="1">
    <source>
        <dbReference type="ARBA" id="ARBA00004141"/>
    </source>
</evidence>
<dbReference type="InterPro" id="IPR001460">
    <property type="entry name" value="PCN-bd_Tpept"/>
</dbReference>
<dbReference type="eggNOG" id="COG0768">
    <property type="taxonomic scope" value="Bacteria"/>
</dbReference>
<feature type="region of interest" description="Disordered" evidence="6">
    <location>
        <begin position="811"/>
        <end position="831"/>
    </location>
</feature>
<feature type="transmembrane region" description="Helical" evidence="7">
    <location>
        <begin position="290"/>
        <end position="306"/>
    </location>
</feature>
<evidence type="ECO:0000256" key="5">
    <source>
        <dbReference type="ARBA" id="ARBA00023136"/>
    </source>
</evidence>
<feature type="transmembrane region" description="Helical" evidence="7">
    <location>
        <begin position="515"/>
        <end position="536"/>
    </location>
</feature>
<feature type="transmembrane region" description="Helical" evidence="7">
    <location>
        <begin position="168"/>
        <end position="189"/>
    </location>
</feature>
<dbReference type="GO" id="GO:0071555">
    <property type="term" value="P:cell wall organization"/>
    <property type="evidence" value="ECO:0007669"/>
    <property type="project" value="TreeGrafter"/>
</dbReference>
<feature type="domain" description="Penicillin-binding protein transpeptidase" evidence="8">
    <location>
        <begin position="773"/>
        <end position="1164"/>
    </location>
</feature>
<keyword evidence="3" id="KW-0133">Cell shape</keyword>
<proteinExistence type="predicted"/>
<reference evidence="9 10" key="1">
    <citation type="journal article" date="2014" name="Genome Announc.">
        <title>Draft Genome Sequence of the Antitrypanosomally Active Sponge-Associated Bacterium Actinokineospora sp. Strain EG49.</title>
        <authorList>
            <person name="Harjes J."/>
            <person name="Ryu T."/>
            <person name="Abdelmohsen U.R."/>
            <person name="Moitinho-Silva L."/>
            <person name="Horn H."/>
            <person name="Ravasi T."/>
            <person name="Hentschel U."/>
        </authorList>
    </citation>
    <scope>NUCLEOTIDE SEQUENCE [LARGE SCALE GENOMIC DNA]</scope>
    <source>
        <strain evidence="9 10">EG49</strain>
    </source>
</reference>
<dbReference type="SUPFAM" id="SSF56601">
    <property type="entry name" value="beta-lactamase/transpeptidase-like"/>
    <property type="match status" value="1"/>
</dbReference>
<sequence>MSSLLTMFFDGLTGFSRLFLLVGLVLAVVNTARFLARGRSVALHAVNAPPPADPTTLNSPVRGAVPGVWWPLVLIALGFVVGGRFRSTPWVVAVAILVAAAVGLGLRALRVAHGRRGDAEVAPAALAALLSAGALLLFGLLLTVRLVVIPDPATRVGDAFTAESGDAAARAVLLPALALALVVAAIAWAQRPRPERLGPPKRRAIRLRLPAFPLTEKGHLVGLLAVFVLFAAPLLDDRLTIFGIATPEYGKVVYFVALAAMLGAYAHLYRVGAAARGGSPLEVIRARRHLWYPIGTFAAVGVASALKQDIGPMIPVFVGSVAVFAHLLGVQADRAPEVLGEVGRARARARRRVALRYSRPLWAPVGGFVLIGVAAMAVTPYISERGAVWVDPWTYNWAAACEPAPEGATPPPTPEGTSACQISYSSAEASRRSQIAQSLAVIADGGLWGRGLDDSTSGRVPAGSTDFVLTVIWSKLGGITILLLSGLLALLAAALSRIGPQVTRTEAGGVDPARLFVVGFRAMVLGQFLFVLAATVNALPHSGITAPFLSRGGHSTIALGLGVIAAVAVSYLGAPAPATPAAQPVPAAPPRRALVPAAAPARASTWWARPTVPGAAWVYLLSATLVVGITLSPYTGLAEDRPFCTTQQPRVDPEQCSTDRIAYDRTTVRVLVDGKPQWVRDRSGARWEPLGTPDLSLADLGGLLQVGGDRGVLEAGLTDIVDGSSGTSLGQRLAPPSSGRPDGAVELTVDPAIQRATTGALLADGPTGGPLAGGAVVVDAKTGHVLAAASAPVEPGEEGTARPVDQTARREFTGDHGFGSRDGQGNLDESTDCVESDDERVLADCYRWSLAPTQAGETPEAQDRLRRFVEDDKAVAVPSPQVNRALGRQYGLGSTFKVVVAAAFIKTRGATAQTVIDAPLTVTVNNQVIRNAGNGACGQATSGRITLQMALAVSCNTAFVRLAQDLGWDVIRDTAKAMGFVVGSTDARADRRPAWLAGTPVGVDSRVPATADDGSIGNNVLGGGGVVGTPLEMATVLGAVANGGTAVQPTVVSAVTDPRDGVRREVTGTSTPVLTPEQAEQLRQALSATTTSGTARKLVLPQGQRAWVKTGTQVQYEPGTAPRGTFLHQIAWLVGFVDTASGPVSFAVAVETRDEGRGADRARFLAEKIIAAITAARG</sequence>
<evidence type="ECO:0000256" key="2">
    <source>
        <dbReference type="ARBA" id="ARBA00022692"/>
    </source>
</evidence>
<evidence type="ECO:0000313" key="10">
    <source>
        <dbReference type="Proteomes" id="UP000019277"/>
    </source>
</evidence>
<dbReference type="GO" id="GO:0051301">
    <property type="term" value="P:cell division"/>
    <property type="evidence" value="ECO:0007669"/>
    <property type="project" value="UniProtKB-KW"/>
</dbReference>
<dbReference type="InterPro" id="IPR001182">
    <property type="entry name" value="FtsW/RodA"/>
</dbReference>
<keyword evidence="10" id="KW-1185">Reference proteome</keyword>
<feature type="transmembrane region" description="Helical" evidence="7">
    <location>
        <begin position="312"/>
        <end position="330"/>
    </location>
</feature>
<dbReference type="InterPro" id="IPR050515">
    <property type="entry name" value="Beta-lactam/transpept"/>
</dbReference>
<protein>
    <submittedName>
        <fullName evidence="9">Cell division protein FtsI</fullName>
        <ecNumber evidence="9">2.4.1.129</ecNumber>
    </submittedName>
</protein>
<dbReference type="GO" id="GO:0071972">
    <property type="term" value="F:peptidoglycan L,D-transpeptidase activity"/>
    <property type="evidence" value="ECO:0007669"/>
    <property type="project" value="TreeGrafter"/>
</dbReference>